<dbReference type="EMBL" id="BAABFO010000003">
    <property type="protein sequence ID" value="GAA4325558.1"/>
    <property type="molecule type" value="Genomic_DNA"/>
</dbReference>
<feature type="compositionally biased region" description="Low complexity" evidence="6">
    <location>
        <begin position="1"/>
        <end position="23"/>
    </location>
</feature>
<evidence type="ECO:0000256" key="1">
    <source>
        <dbReference type="ARBA" id="ARBA00010233"/>
    </source>
</evidence>
<feature type="domain" description="LD-carboxypeptidase C-terminal" evidence="8">
    <location>
        <begin position="194"/>
        <end position="308"/>
    </location>
</feature>
<evidence type="ECO:0000256" key="3">
    <source>
        <dbReference type="ARBA" id="ARBA00022670"/>
    </source>
</evidence>
<protein>
    <submittedName>
        <fullName evidence="9">LD-carboxypeptidase</fullName>
    </submittedName>
</protein>
<evidence type="ECO:0000313" key="10">
    <source>
        <dbReference type="Proteomes" id="UP001501671"/>
    </source>
</evidence>
<dbReference type="Gene3D" id="3.40.50.10740">
    <property type="entry name" value="Class I glutamine amidotransferase-like"/>
    <property type="match status" value="1"/>
</dbReference>
<dbReference type="InterPro" id="IPR040449">
    <property type="entry name" value="Peptidase_S66_N"/>
</dbReference>
<dbReference type="InterPro" id="IPR003507">
    <property type="entry name" value="S66_fam"/>
</dbReference>
<evidence type="ECO:0000313" key="9">
    <source>
        <dbReference type="EMBL" id="GAA4325558.1"/>
    </source>
</evidence>
<organism evidence="9 10">
    <name type="scientific">Pigmentiphaga soli</name>
    <dbReference type="NCBI Taxonomy" id="1007095"/>
    <lineage>
        <taxon>Bacteria</taxon>
        <taxon>Pseudomonadati</taxon>
        <taxon>Pseudomonadota</taxon>
        <taxon>Betaproteobacteria</taxon>
        <taxon>Burkholderiales</taxon>
        <taxon>Alcaligenaceae</taxon>
        <taxon>Pigmentiphaga</taxon>
    </lineage>
</organism>
<reference evidence="10" key="1">
    <citation type="journal article" date="2019" name="Int. J. Syst. Evol. Microbiol.">
        <title>The Global Catalogue of Microorganisms (GCM) 10K type strain sequencing project: providing services to taxonomists for standard genome sequencing and annotation.</title>
        <authorList>
            <consortium name="The Broad Institute Genomics Platform"/>
            <consortium name="The Broad Institute Genome Sequencing Center for Infectious Disease"/>
            <person name="Wu L."/>
            <person name="Ma J."/>
        </authorList>
    </citation>
    <scope>NUCLEOTIDE SEQUENCE [LARGE SCALE GENOMIC DNA]</scope>
    <source>
        <strain evidence="10">JCM 17666</strain>
    </source>
</reference>
<feature type="domain" description="LD-carboxypeptidase N-terminal" evidence="7">
    <location>
        <begin position="34"/>
        <end position="150"/>
    </location>
</feature>
<accession>A0ABP8GJL4</accession>
<feature type="region of interest" description="Disordered" evidence="6">
    <location>
        <begin position="1"/>
        <end position="29"/>
    </location>
</feature>
<keyword evidence="5" id="KW-0720">Serine protease</keyword>
<evidence type="ECO:0000256" key="6">
    <source>
        <dbReference type="SAM" id="MobiDB-lite"/>
    </source>
</evidence>
<dbReference type="InterPro" id="IPR027461">
    <property type="entry name" value="Carboxypeptidase_A_C_sf"/>
</dbReference>
<name>A0ABP8GJL4_9BURK</name>
<dbReference type="CDD" id="cd07025">
    <property type="entry name" value="Peptidase_S66"/>
    <property type="match status" value="1"/>
</dbReference>
<proteinExistence type="inferred from homology"/>
<dbReference type="Gene3D" id="3.50.30.60">
    <property type="entry name" value="LD-carboxypeptidase A C-terminal domain-like"/>
    <property type="match status" value="1"/>
</dbReference>
<evidence type="ECO:0000256" key="5">
    <source>
        <dbReference type="ARBA" id="ARBA00022825"/>
    </source>
</evidence>
<evidence type="ECO:0000259" key="8">
    <source>
        <dbReference type="Pfam" id="PF17676"/>
    </source>
</evidence>
<comment type="similarity">
    <text evidence="1">Belongs to the peptidase S66 family.</text>
</comment>
<dbReference type="PIRSF" id="PIRSF028757">
    <property type="entry name" value="LD-carboxypeptidase"/>
    <property type="match status" value="1"/>
</dbReference>
<dbReference type="InterPro" id="IPR040921">
    <property type="entry name" value="Peptidase_S66C"/>
</dbReference>
<dbReference type="PANTHER" id="PTHR30237:SF2">
    <property type="entry name" value="MUREIN TETRAPEPTIDE CARBOXYPEPTIDASE"/>
    <property type="match status" value="1"/>
</dbReference>
<keyword evidence="10" id="KW-1185">Reference proteome</keyword>
<evidence type="ECO:0000259" key="7">
    <source>
        <dbReference type="Pfam" id="PF02016"/>
    </source>
</evidence>
<dbReference type="InterPro" id="IPR029062">
    <property type="entry name" value="Class_I_gatase-like"/>
</dbReference>
<dbReference type="Pfam" id="PF17676">
    <property type="entry name" value="Peptidase_S66C"/>
    <property type="match status" value="1"/>
</dbReference>
<dbReference type="PANTHER" id="PTHR30237">
    <property type="entry name" value="MURAMOYLTETRAPEPTIDE CARBOXYPEPTIDASE"/>
    <property type="match status" value="1"/>
</dbReference>
<dbReference type="SUPFAM" id="SSF52317">
    <property type="entry name" value="Class I glutamine amidotransferase-like"/>
    <property type="match status" value="1"/>
</dbReference>
<sequence>MPNKKAIAGKKAAAEESIAAPRPASRRAASRPGIYLVSPSGALQDPAALARARANLGGLGFKVAADRGAARRALRFAGTDEQRLEALARAAAQPHPIVMATRGGYGLSRLLDRIDWRAMADSGKRFVGHSDFTLFQLALLARTGAVSWAGPMAVSDFGGTRVDDLTAALFRECMSGELEILSFETADADPVDGRGILWGGNLAVLTALLGTPYMPRTRGILFLEDVNEHPYRIERMLIQLAQAGVLGRQKAIVLGSFTDYKLGPHDGGYDMAEVVRHLRRMVRVPVVTGLPFGHVKLKATLPVGARVGIAVEDGMAHIVFEEHAHEHDHGHADAHGHGRDHGDGHRHAH</sequence>
<gene>
    <name evidence="9" type="ORF">GCM10023144_08030</name>
</gene>
<dbReference type="RefSeq" id="WP_345246587.1">
    <property type="nucleotide sequence ID" value="NZ_BAABFO010000003.1"/>
</dbReference>
<dbReference type="Pfam" id="PF02016">
    <property type="entry name" value="Peptidase_S66"/>
    <property type="match status" value="1"/>
</dbReference>
<feature type="region of interest" description="Disordered" evidence="6">
    <location>
        <begin position="325"/>
        <end position="349"/>
    </location>
</feature>
<dbReference type="Proteomes" id="UP001501671">
    <property type="component" value="Unassembled WGS sequence"/>
</dbReference>
<keyword evidence="4" id="KW-0378">Hydrolase</keyword>
<keyword evidence="3" id="KW-0645">Protease</keyword>
<evidence type="ECO:0000256" key="2">
    <source>
        <dbReference type="ARBA" id="ARBA00022645"/>
    </source>
</evidence>
<dbReference type="SUPFAM" id="SSF141986">
    <property type="entry name" value="LD-carboxypeptidase A C-terminal domain-like"/>
    <property type="match status" value="1"/>
</dbReference>
<keyword evidence="2" id="KW-0121">Carboxypeptidase</keyword>
<comment type="caution">
    <text evidence="9">The sequence shown here is derived from an EMBL/GenBank/DDBJ whole genome shotgun (WGS) entry which is preliminary data.</text>
</comment>
<dbReference type="InterPro" id="IPR027478">
    <property type="entry name" value="LdcA_N"/>
</dbReference>
<evidence type="ECO:0000256" key="4">
    <source>
        <dbReference type="ARBA" id="ARBA00022801"/>
    </source>
</evidence>